<feature type="region of interest" description="Disordered" evidence="2">
    <location>
        <begin position="43"/>
        <end position="62"/>
    </location>
</feature>
<feature type="domain" description="CAP-Gly" evidence="3">
    <location>
        <begin position="412"/>
        <end position="454"/>
    </location>
</feature>
<dbReference type="PROSITE" id="PS50245">
    <property type="entry name" value="CAP_GLY_2"/>
    <property type="match status" value="1"/>
</dbReference>
<evidence type="ECO:0000313" key="5">
    <source>
        <dbReference type="Proteomes" id="UP000245591"/>
    </source>
</evidence>
<organism evidence="4 5">
    <name type="scientific">Smittium angustum</name>
    <dbReference type="NCBI Taxonomy" id="133377"/>
    <lineage>
        <taxon>Eukaryota</taxon>
        <taxon>Fungi</taxon>
        <taxon>Fungi incertae sedis</taxon>
        <taxon>Zoopagomycota</taxon>
        <taxon>Kickxellomycotina</taxon>
        <taxon>Harpellomycetes</taxon>
        <taxon>Harpellales</taxon>
        <taxon>Legeriomycetaceae</taxon>
        <taxon>Smittium</taxon>
    </lineage>
</organism>
<dbReference type="PROSITE" id="PS00845">
    <property type="entry name" value="CAP_GLY_1"/>
    <property type="match status" value="1"/>
</dbReference>
<protein>
    <recommendedName>
        <fullName evidence="3">CAP-Gly domain-containing protein</fullName>
    </recommendedName>
</protein>
<keyword evidence="5" id="KW-1185">Reference proteome</keyword>
<feature type="coiled-coil region" evidence="1">
    <location>
        <begin position="663"/>
        <end position="690"/>
    </location>
</feature>
<evidence type="ECO:0000256" key="2">
    <source>
        <dbReference type="SAM" id="MobiDB-lite"/>
    </source>
</evidence>
<feature type="region of interest" description="Disordered" evidence="2">
    <location>
        <begin position="163"/>
        <end position="182"/>
    </location>
</feature>
<gene>
    <name evidence="4" type="ORF">BB558_004773</name>
</gene>
<dbReference type="PANTHER" id="PTHR18916">
    <property type="entry name" value="DYNACTIN 1-RELATED MICROTUBULE-BINDING"/>
    <property type="match status" value="1"/>
</dbReference>
<feature type="compositionally biased region" description="Polar residues" evidence="2">
    <location>
        <begin position="47"/>
        <end position="62"/>
    </location>
</feature>
<dbReference type="AlphaFoldDB" id="A0A2U1J2C6"/>
<dbReference type="EMBL" id="MBFU01000457">
    <property type="protein sequence ID" value="PVZ99209.1"/>
    <property type="molecule type" value="Genomic_DNA"/>
</dbReference>
<dbReference type="SMART" id="SM01052">
    <property type="entry name" value="CAP_GLY"/>
    <property type="match status" value="1"/>
</dbReference>
<dbReference type="Pfam" id="PF01302">
    <property type="entry name" value="CAP_GLY"/>
    <property type="match status" value="1"/>
</dbReference>
<evidence type="ECO:0000256" key="1">
    <source>
        <dbReference type="SAM" id="Coils"/>
    </source>
</evidence>
<evidence type="ECO:0000313" key="4">
    <source>
        <dbReference type="EMBL" id="PVZ99209.1"/>
    </source>
</evidence>
<feature type="compositionally biased region" description="Polar residues" evidence="2">
    <location>
        <begin position="170"/>
        <end position="182"/>
    </location>
</feature>
<evidence type="ECO:0000259" key="3">
    <source>
        <dbReference type="PROSITE" id="PS50245"/>
    </source>
</evidence>
<dbReference type="InterPro" id="IPR000938">
    <property type="entry name" value="CAP-Gly_domain"/>
</dbReference>
<dbReference type="Gene3D" id="2.30.30.190">
    <property type="entry name" value="CAP Gly-rich-like domain"/>
    <property type="match status" value="1"/>
</dbReference>
<name>A0A2U1J2C6_SMIAN</name>
<dbReference type="InterPro" id="IPR036859">
    <property type="entry name" value="CAP-Gly_dom_sf"/>
</dbReference>
<accession>A0A2U1J2C6</accession>
<feature type="region of interest" description="Disordered" evidence="2">
    <location>
        <begin position="1"/>
        <end position="28"/>
    </location>
</feature>
<proteinExistence type="predicted"/>
<feature type="coiled-coil region" evidence="1">
    <location>
        <begin position="755"/>
        <end position="800"/>
    </location>
</feature>
<reference evidence="4 5" key="1">
    <citation type="journal article" date="2018" name="MBio">
        <title>Comparative Genomics Reveals the Core Gene Toolbox for the Fungus-Insect Symbiosis.</title>
        <authorList>
            <person name="Wang Y."/>
            <person name="Stata M."/>
            <person name="Wang W."/>
            <person name="Stajich J.E."/>
            <person name="White M.M."/>
            <person name="Moncalvo J.M."/>
        </authorList>
    </citation>
    <scope>NUCLEOTIDE SEQUENCE [LARGE SCALE GENOMIC DNA]</scope>
    <source>
        <strain evidence="4 5">AUS-126-30</strain>
    </source>
</reference>
<keyword evidence="1" id="KW-0175">Coiled coil</keyword>
<dbReference type="SUPFAM" id="SSF74924">
    <property type="entry name" value="Cap-Gly domain"/>
    <property type="match status" value="1"/>
</dbReference>
<sequence>MLKTQKPLDSSIQKSPSITRSIKKPSPASEIARFHEMNKNDEIFLDSNPSQKPNIKNTSTPNRVLDEKTLTPLIEKSNVKNPTKPALQFKTSKDFTAPPKSIDYKKPIPAVLRNPNLHIILPKNTPPQPSTRFTRKSFRTNIPSNRSKKINTQRKLDSLTRKVRSETKGNQKNSSNFTKTNYNTIRESAGKSPNLKTLKDFANSTFKHTQIKTQNSDKTYNKQKKISGYRFSTDVGTLAASVLNTRDNKLDALLDKMDELTNEKINSTKGSFNINDYEKKDSINTIRSARKMITDFKKNLKSKEYFEKHQKSHLHTFQKVKDRIVGNLESVHFGDCTLSSSGSYEDTMKNTNALNLISIRPEIKSTLDKLNTNLKSNIKNNINKSADLSKTKVGDQVIVNGIEKKGYIRYIGNVVGKEGEWAGVELEGAFGKNNGSVGGIKYFECLDNMGIFVRLNKISKNNLEDSTTEETVNTEKELDKISGQKKTNIKVDENITNEKQSQTNLDSVIPQKNITTEVLINTNYFNDVMVTPKKHYTFTECINSVTNNKKLKSQSIQRVYDLEKKIKRVSISSVKGKYRSGPIPPIVLRSKSISDYKTFMDYYSENKNLDIFEFDESCMNKHESVLINKRKDTKKGSQMSPAITTLNNDYLNMFSDGSDTNTLVNTVLEKQDLKKSINDLKEKNNTLTKQLETICNYVDKLELIGNKLLEDISLLCIENEQLRAEGACSVDRNSSSEQKKLTRFTKLDTVDNQSVEKLLEKISILENKFSNYEKEKSSQIDSLNNTISELESMLENKIMNSLNS</sequence>
<comment type="caution">
    <text evidence="4">The sequence shown here is derived from an EMBL/GenBank/DDBJ whole genome shotgun (WGS) entry which is preliminary data.</text>
</comment>
<feature type="compositionally biased region" description="Polar residues" evidence="2">
    <location>
        <begin position="7"/>
        <end position="20"/>
    </location>
</feature>
<dbReference type="Proteomes" id="UP000245591">
    <property type="component" value="Unassembled WGS sequence"/>
</dbReference>